<dbReference type="GeneID" id="63774535"/>
<name>A0A1Y2E1L8_9PEZI</name>
<reference evidence="1 2" key="1">
    <citation type="submission" date="2016-07" db="EMBL/GenBank/DDBJ databases">
        <title>Pervasive Adenine N6-methylation of Active Genes in Fungi.</title>
        <authorList>
            <consortium name="DOE Joint Genome Institute"/>
            <person name="Mondo S.J."/>
            <person name="Dannebaum R.O."/>
            <person name="Kuo R.C."/>
            <person name="Labutti K."/>
            <person name="Haridas S."/>
            <person name="Kuo A."/>
            <person name="Salamov A."/>
            <person name="Ahrendt S.R."/>
            <person name="Lipzen A."/>
            <person name="Sullivan W."/>
            <person name="Andreopoulos W.B."/>
            <person name="Clum A."/>
            <person name="Lindquist E."/>
            <person name="Daum C."/>
            <person name="Ramamoorthy G.K."/>
            <person name="Gryganskyi A."/>
            <person name="Culley D."/>
            <person name="Magnuson J.K."/>
            <person name="James T.Y."/>
            <person name="O'Malley M.A."/>
            <person name="Stajich J.E."/>
            <person name="Spatafora J.W."/>
            <person name="Visel A."/>
            <person name="Grigoriev I.V."/>
        </authorList>
    </citation>
    <scope>NUCLEOTIDE SEQUENCE [LARGE SCALE GENOMIC DNA]</scope>
    <source>
        <strain evidence="1 2">CBS 129021</strain>
    </source>
</reference>
<organism evidence="1 2">
    <name type="scientific">Pseudomassariella vexata</name>
    <dbReference type="NCBI Taxonomy" id="1141098"/>
    <lineage>
        <taxon>Eukaryota</taxon>
        <taxon>Fungi</taxon>
        <taxon>Dikarya</taxon>
        <taxon>Ascomycota</taxon>
        <taxon>Pezizomycotina</taxon>
        <taxon>Sordariomycetes</taxon>
        <taxon>Xylariomycetidae</taxon>
        <taxon>Amphisphaeriales</taxon>
        <taxon>Pseudomassariaceae</taxon>
        <taxon>Pseudomassariella</taxon>
    </lineage>
</organism>
<dbReference type="Proteomes" id="UP000193689">
    <property type="component" value="Unassembled WGS sequence"/>
</dbReference>
<gene>
    <name evidence="1" type="ORF">BCR38DRAFT_408944</name>
</gene>
<comment type="caution">
    <text evidence="1">The sequence shown here is derived from an EMBL/GenBank/DDBJ whole genome shotgun (WGS) entry which is preliminary data.</text>
</comment>
<sequence>MHRDSAMDDDDAILLCATQPSSLISKKHQGPGINQGPKVPLACEALKDFTMPSQIATSYLQELVEQLIISGDHMQAVSDDATGGAMHMSFGREIFGWSRCGTVNGKDLEVSIHSPWYQRISYRQVLALVLAGQGWRLGLHNRKYEGHHGQG</sequence>
<evidence type="ECO:0000313" key="2">
    <source>
        <dbReference type="Proteomes" id="UP000193689"/>
    </source>
</evidence>
<dbReference type="EMBL" id="MCFJ01000006">
    <property type="protein sequence ID" value="ORY65216.1"/>
    <property type="molecule type" value="Genomic_DNA"/>
</dbReference>
<proteinExistence type="predicted"/>
<accession>A0A1Y2E1L8</accession>
<protein>
    <submittedName>
        <fullName evidence="1">Uncharacterized protein</fullName>
    </submittedName>
</protein>
<dbReference type="AlphaFoldDB" id="A0A1Y2E1L8"/>
<evidence type="ECO:0000313" key="1">
    <source>
        <dbReference type="EMBL" id="ORY65216.1"/>
    </source>
</evidence>
<keyword evidence="2" id="KW-1185">Reference proteome</keyword>
<dbReference type="RefSeq" id="XP_040716368.1">
    <property type="nucleotide sequence ID" value="XM_040858323.1"/>
</dbReference>
<dbReference type="InParanoid" id="A0A1Y2E1L8"/>